<dbReference type="PANTHER" id="PTHR43168:SF2">
    <property type="entry name" value="LARGE RIBOSOMAL SUBUNIT PROTEIN BL33C"/>
    <property type="match status" value="1"/>
</dbReference>
<evidence type="ECO:0000313" key="6">
    <source>
        <dbReference type="EMBL" id="CCW34426.1"/>
    </source>
</evidence>
<dbReference type="GO" id="GO:0005737">
    <property type="term" value="C:cytoplasm"/>
    <property type="evidence" value="ECO:0007669"/>
    <property type="project" value="UniProtKB-ARBA"/>
</dbReference>
<sequence>MPQKEARVIVVLACSECKSRNYTTTRRRTGNNNQQLRLELRKYCPQPSCRKHTLHREAR</sequence>
<protein>
    <recommendedName>
        <fullName evidence="4 5">Large ribosomal subunit protein bL33</fullName>
    </recommendedName>
</protein>
<dbReference type="Pfam" id="PF00471">
    <property type="entry name" value="Ribosomal_L33"/>
    <property type="match status" value="1"/>
</dbReference>
<dbReference type="InParanoid" id="S0EST6"/>
<organism evidence="6 7">
    <name type="scientific">Chthonomonas calidirosea (strain DSM 23976 / ICMP 18418 / T49)</name>
    <dbReference type="NCBI Taxonomy" id="1303518"/>
    <lineage>
        <taxon>Bacteria</taxon>
        <taxon>Bacillati</taxon>
        <taxon>Armatimonadota</taxon>
        <taxon>Chthonomonadia</taxon>
        <taxon>Chthonomonadales</taxon>
        <taxon>Chthonomonadaceae</taxon>
        <taxon>Chthonomonas</taxon>
    </lineage>
</organism>
<dbReference type="GO" id="GO:0003735">
    <property type="term" value="F:structural constituent of ribosome"/>
    <property type="evidence" value="ECO:0007669"/>
    <property type="project" value="InterPro"/>
</dbReference>
<keyword evidence="2 5" id="KW-0689">Ribosomal protein</keyword>
<keyword evidence="7" id="KW-1185">Reference proteome</keyword>
<gene>
    <name evidence="5" type="primary">rpmG</name>
    <name evidence="6" type="ORF">CCALI_00598</name>
</gene>
<dbReference type="NCBIfam" id="TIGR01023">
    <property type="entry name" value="rpmG_bact"/>
    <property type="match status" value="1"/>
</dbReference>
<dbReference type="SUPFAM" id="SSF57829">
    <property type="entry name" value="Zn-binding ribosomal proteins"/>
    <property type="match status" value="1"/>
</dbReference>
<dbReference type="FunCoup" id="S0EST6">
    <property type="interactions" value="171"/>
</dbReference>
<accession>S0EST6</accession>
<comment type="similarity">
    <text evidence="1 5">Belongs to the bacterial ribosomal protein bL33 family.</text>
</comment>
<evidence type="ECO:0000256" key="3">
    <source>
        <dbReference type="ARBA" id="ARBA00023274"/>
    </source>
</evidence>
<dbReference type="EMBL" id="HF951689">
    <property type="protein sequence ID" value="CCW34426.1"/>
    <property type="molecule type" value="Genomic_DNA"/>
</dbReference>
<dbReference type="eggNOG" id="COG0267">
    <property type="taxonomic scope" value="Bacteria"/>
</dbReference>
<dbReference type="HOGENOM" id="CLU_190949_0_2_0"/>
<dbReference type="AlphaFoldDB" id="S0EST6"/>
<dbReference type="InterPro" id="IPR011332">
    <property type="entry name" value="Ribosomal_zn-bd"/>
</dbReference>
<dbReference type="HAMAP" id="MF_00294">
    <property type="entry name" value="Ribosomal_bL33"/>
    <property type="match status" value="1"/>
</dbReference>
<evidence type="ECO:0000256" key="4">
    <source>
        <dbReference type="ARBA" id="ARBA00035176"/>
    </source>
</evidence>
<proteinExistence type="inferred from homology"/>
<dbReference type="Gene3D" id="2.20.28.120">
    <property type="entry name" value="Ribosomal protein L33"/>
    <property type="match status" value="1"/>
</dbReference>
<dbReference type="Proteomes" id="UP000014227">
    <property type="component" value="Chromosome I"/>
</dbReference>
<dbReference type="GO" id="GO:0006412">
    <property type="term" value="P:translation"/>
    <property type="evidence" value="ECO:0007669"/>
    <property type="project" value="UniProtKB-UniRule"/>
</dbReference>
<evidence type="ECO:0000256" key="1">
    <source>
        <dbReference type="ARBA" id="ARBA00007596"/>
    </source>
</evidence>
<dbReference type="NCBIfam" id="NF001764">
    <property type="entry name" value="PRK00504.1"/>
    <property type="match status" value="1"/>
</dbReference>
<dbReference type="STRING" id="454171.CP488_00556"/>
<dbReference type="InterPro" id="IPR038584">
    <property type="entry name" value="Ribosomal_bL33_sf"/>
</dbReference>
<dbReference type="PANTHER" id="PTHR43168">
    <property type="entry name" value="50S RIBOSOMAL PROTEIN L33, CHLOROPLASTIC"/>
    <property type="match status" value="1"/>
</dbReference>
<evidence type="ECO:0000256" key="2">
    <source>
        <dbReference type="ARBA" id="ARBA00022980"/>
    </source>
</evidence>
<dbReference type="KEGG" id="ccz:CCALI_00598"/>
<keyword evidence="3 5" id="KW-0687">Ribonucleoprotein</keyword>
<dbReference type="NCBIfam" id="NF001860">
    <property type="entry name" value="PRK00595.1"/>
    <property type="match status" value="1"/>
</dbReference>
<dbReference type="RefSeq" id="WP_016481988.1">
    <property type="nucleotide sequence ID" value="NC_021487.1"/>
</dbReference>
<dbReference type="GO" id="GO:1990904">
    <property type="term" value="C:ribonucleoprotein complex"/>
    <property type="evidence" value="ECO:0007669"/>
    <property type="project" value="UniProtKB-KW"/>
</dbReference>
<dbReference type="GO" id="GO:0005840">
    <property type="term" value="C:ribosome"/>
    <property type="evidence" value="ECO:0007669"/>
    <property type="project" value="UniProtKB-KW"/>
</dbReference>
<name>S0EST6_CHTCT</name>
<evidence type="ECO:0000313" key="7">
    <source>
        <dbReference type="Proteomes" id="UP000014227"/>
    </source>
</evidence>
<reference evidence="7" key="1">
    <citation type="submission" date="2013-03" db="EMBL/GenBank/DDBJ databases">
        <title>Genome sequence of Chthonomonas calidirosea, the first sequenced genome from the Armatimonadetes phylum (formally candidate division OP10).</title>
        <authorList>
            <person name="Lee K.C.Y."/>
            <person name="Morgan X.C."/>
            <person name="Dunfield P.F."/>
            <person name="Tamas I."/>
            <person name="Houghton K.M."/>
            <person name="Vyssotski M."/>
            <person name="Ryan J.L.J."/>
            <person name="Lagutin K."/>
            <person name="McDonald I.R."/>
            <person name="Stott M.B."/>
        </authorList>
    </citation>
    <scope>NUCLEOTIDE SEQUENCE [LARGE SCALE GENOMIC DNA]</scope>
    <source>
        <strain evidence="7">DSM 23976 / ICMP 18418 / T49</strain>
    </source>
</reference>
<dbReference type="InterPro" id="IPR001705">
    <property type="entry name" value="Ribosomal_bL33"/>
</dbReference>
<evidence type="ECO:0000256" key="5">
    <source>
        <dbReference type="HAMAP-Rule" id="MF_00294"/>
    </source>
</evidence>